<organism evidence="9 10">
    <name type="scientific">Deinococcus budaensis</name>
    <dbReference type="NCBI Taxonomy" id="1665626"/>
    <lineage>
        <taxon>Bacteria</taxon>
        <taxon>Thermotogati</taxon>
        <taxon>Deinococcota</taxon>
        <taxon>Deinococci</taxon>
        <taxon>Deinococcales</taxon>
        <taxon>Deinococcaceae</taxon>
        <taxon>Deinococcus</taxon>
    </lineage>
</organism>
<evidence type="ECO:0000313" key="10">
    <source>
        <dbReference type="Proteomes" id="UP000525389"/>
    </source>
</evidence>
<comment type="subcellular location">
    <subcellularLocation>
        <location evidence="1">Cell membrane</location>
        <topology evidence="1">Multi-pass membrane protein</topology>
    </subcellularLocation>
</comment>
<evidence type="ECO:0000256" key="2">
    <source>
        <dbReference type="ARBA" id="ARBA00008806"/>
    </source>
</evidence>
<sequence length="581" mass="63735">MIVRYDLWLLKLVIFWLVGFIVVFTALSGGSEVGYGVALVIAAATALYFDGKDAQFKPTYNAHWATPGEVGDLFVKLTRLRGDEFLLGFTHGKPIALRQGVAGRKEIGHVGFFGPTRAGKGLNIFANLYNWRGSVVVVDIKGEMFNRTSGYRADVLKQDVYRLNPSSGEETNRYDPFAEREASEQLFASCQAILNPAGDGSNQVFALRATFALFAALRTAKLQGEAPLSFVKTCLGLGLEGAMKHIDQVGGHDEDVRLYSTLFTSMPVGQYDWKKVGDDRFLQNSWLNMTAKLLYLLSRGIVGMTSGSDFKATDLLKKPTSVYLTFKETDLGYTVHAMSAVLLSMTDAIMRHRDAHPNDPFTPVLFVFDEAGIVHVPDLPRLVSTGAGRGVVFAIYVQDAAQLEAIYGPEGAKTILSSTHTKVFFTPKDETTAEYLSKLGGKYMVQSVTDTRGHQNLLSDAHGFMARELLTVDGAQAIPLGRVVIRSNEYPMLAGYRMEPFVLPHAREAMSMPPKTTKPMTRTVEDTFEGPGVALRPPARVLSGERPVSPVLQANAASELPEGEQKSWLANVMDVTKKVDK</sequence>
<evidence type="ECO:0000313" key="9">
    <source>
        <dbReference type="EMBL" id="MBB5235976.1"/>
    </source>
</evidence>
<dbReference type="PANTHER" id="PTHR37937:SF1">
    <property type="entry name" value="CONJUGATIVE TRANSFER: DNA TRANSPORT"/>
    <property type="match status" value="1"/>
</dbReference>
<evidence type="ECO:0000256" key="1">
    <source>
        <dbReference type="ARBA" id="ARBA00004651"/>
    </source>
</evidence>
<proteinExistence type="inferred from homology"/>
<dbReference type="RefSeq" id="WP_184031601.1">
    <property type="nucleotide sequence ID" value="NZ_JACHFN010000018.1"/>
</dbReference>
<feature type="transmembrane region" description="Helical" evidence="8">
    <location>
        <begin position="7"/>
        <end position="27"/>
    </location>
</feature>
<dbReference type="Pfam" id="PF02534">
    <property type="entry name" value="T4SS-DNA_transf"/>
    <property type="match status" value="1"/>
</dbReference>
<dbReference type="InterPro" id="IPR051539">
    <property type="entry name" value="T4SS-coupling_protein"/>
</dbReference>
<dbReference type="GO" id="GO:0005886">
    <property type="term" value="C:plasma membrane"/>
    <property type="evidence" value="ECO:0007669"/>
    <property type="project" value="UniProtKB-SubCell"/>
</dbReference>
<evidence type="ECO:0008006" key="11">
    <source>
        <dbReference type="Google" id="ProtNLM"/>
    </source>
</evidence>
<dbReference type="Proteomes" id="UP000525389">
    <property type="component" value="Unassembled WGS sequence"/>
</dbReference>
<comment type="caution">
    <text evidence="9">The sequence shown here is derived from an EMBL/GenBank/DDBJ whole genome shotgun (WGS) entry which is preliminary data.</text>
</comment>
<name>A0A7W8GHZ4_9DEIO</name>
<keyword evidence="4 8" id="KW-0812">Transmembrane</keyword>
<feature type="region of interest" description="Disordered" evidence="7">
    <location>
        <begin position="528"/>
        <end position="547"/>
    </location>
</feature>
<keyword evidence="10" id="KW-1185">Reference proteome</keyword>
<evidence type="ECO:0000256" key="7">
    <source>
        <dbReference type="SAM" id="MobiDB-lite"/>
    </source>
</evidence>
<evidence type="ECO:0000256" key="4">
    <source>
        <dbReference type="ARBA" id="ARBA00022692"/>
    </source>
</evidence>
<keyword evidence="6 8" id="KW-0472">Membrane</keyword>
<reference evidence="9 10" key="1">
    <citation type="submission" date="2020-08" db="EMBL/GenBank/DDBJ databases">
        <title>Genomic Encyclopedia of Type Strains, Phase IV (KMG-IV): sequencing the most valuable type-strain genomes for metagenomic binning, comparative biology and taxonomic classification.</title>
        <authorList>
            <person name="Goeker M."/>
        </authorList>
    </citation>
    <scope>NUCLEOTIDE SEQUENCE [LARGE SCALE GENOMIC DNA]</scope>
    <source>
        <strain evidence="9 10">DSM 101791</strain>
    </source>
</reference>
<gene>
    <name evidence="9" type="ORF">HNQ09_003440</name>
</gene>
<dbReference type="PANTHER" id="PTHR37937">
    <property type="entry name" value="CONJUGATIVE TRANSFER: DNA TRANSPORT"/>
    <property type="match status" value="1"/>
</dbReference>
<dbReference type="Gene3D" id="3.40.50.300">
    <property type="entry name" value="P-loop containing nucleotide triphosphate hydrolases"/>
    <property type="match status" value="1"/>
</dbReference>
<dbReference type="EMBL" id="JACHFN010000018">
    <property type="protein sequence ID" value="MBB5235976.1"/>
    <property type="molecule type" value="Genomic_DNA"/>
</dbReference>
<evidence type="ECO:0000256" key="6">
    <source>
        <dbReference type="ARBA" id="ARBA00023136"/>
    </source>
</evidence>
<dbReference type="SUPFAM" id="SSF52540">
    <property type="entry name" value="P-loop containing nucleoside triphosphate hydrolases"/>
    <property type="match status" value="1"/>
</dbReference>
<dbReference type="InterPro" id="IPR027417">
    <property type="entry name" value="P-loop_NTPase"/>
</dbReference>
<dbReference type="AlphaFoldDB" id="A0A7W8GHZ4"/>
<accession>A0A7W8GHZ4</accession>
<comment type="similarity">
    <text evidence="2">Belongs to the VirD4/TraG family.</text>
</comment>
<keyword evidence="5 8" id="KW-1133">Transmembrane helix</keyword>
<dbReference type="InterPro" id="IPR003688">
    <property type="entry name" value="TraG/VirD4"/>
</dbReference>
<dbReference type="CDD" id="cd01127">
    <property type="entry name" value="TrwB_TraG_TraD_VirD4"/>
    <property type="match status" value="1"/>
</dbReference>
<evidence type="ECO:0000256" key="3">
    <source>
        <dbReference type="ARBA" id="ARBA00022475"/>
    </source>
</evidence>
<keyword evidence="3" id="KW-1003">Cell membrane</keyword>
<evidence type="ECO:0000256" key="5">
    <source>
        <dbReference type="ARBA" id="ARBA00022989"/>
    </source>
</evidence>
<evidence type="ECO:0000256" key="8">
    <source>
        <dbReference type="SAM" id="Phobius"/>
    </source>
</evidence>
<protein>
    <recommendedName>
        <fullName evidence="11">Type IV secretion system protein VirD4</fullName>
    </recommendedName>
</protein>